<protein>
    <submittedName>
        <fullName evidence="1">Uncharacterized protein</fullName>
    </submittedName>
</protein>
<dbReference type="Gene3D" id="3.10.20.90">
    <property type="entry name" value="Phosphatidylinositol 3-kinase Catalytic Subunit, Chain A, domain 1"/>
    <property type="match status" value="1"/>
</dbReference>
<dbReference type="SMART" id="SM00666">
    <property type="entry name" value="PB1"/>
    <property type="match status" value="1"/>
</dbReference>
<dbReference type="Proteomes" id="UP000092462">
    <property type="component" value="Unassembled WGS sequence"/>
</dbReference>
<proteinExistence type="predicted"/>
<dbReference type="VEuPathDB" id="VectorBase:PPAI003682"/>
<dbReference type="EMBL" id="AJVK01027192">
    <property type="status" value="NOT_ANNOTATED_CDS"/>
    <property type="molecule type" value="Genomic_DNA"/>
</dbReference>
<sequence>MLFDAEFRRWSMKRSDQVSFEAFFKQVAHLHNLANLQFLISYIDPSDNDLLPINNDDNFGRALQTSRPNLRLIVQRKGS</sequence>
<dbReference type="PANTHER" id="PTHR14102:SF11">
    <property type="entry name" value="LD29223P"/>
    <property type="match status" value="1"/>
</dbReference>
<dbReference type="InterPro" id="IPR053793">
    <property type="entry name" value="PB1-like"/>
</dbReference>
<name>A0A1B0D809_PHLPP</name>
<accession>A0A1B0D809</accession>
<dbReference type="VEuPathDB" id="VectorBase:PPAPM1_007014"/>
<keyword evidence="2" id="KW-1185">Reference proteome</keyword>
<dbReference type="EnsemblMetazoa" id="PPAI003682-RA">
    <property type="protein sequence ID" value="PPAI003682-PA"/>
    <property type="gene ID" value="PPAI003682"/>
</dbReference>
<dbReference type="Pfam" id="PF00564">
    <property type="entry name" value="PB1"/>
    <property type="match status" value="1"/>
</dbReference>
<dbReference type="GO" id="GO:0007098">
    <property type="term" value="P:centrosome cycle"/>
    <property type="evidence" value="ECO:0007669"/>
    <property type="project" value="TreeGrafter"/>
</dbReference>
<evidence type="ECO:0000313" key="1">
    <source>
        <dbReference type="EnsemblMetazoa" id="PPAI003682-PA"/>
    </source>
</evidence>
<organism evidence="1 2">
    <name type="scientific">Phlebotomus papatasi</name>
    <name type="common">Sandfly</name>
    <dbReference type="NCBI Taxonomy" id="29031"/>
    <lineage>
        <taxon>Eukaryota</taxon>
        <taxon>Metazoa</taxon>
        <taxon>Ecdysozoa</taxon>
        <taxon>Arthropoda</taxon>
        <taxon>Hexapoda</taxon>
        <taxon>Insecta</taxon>
        <taxon>Pterygota</taxon>
        <taxon>Neoptera</taxon>
        <taxon>Endopterygota</taxon>
        <taxon>Diptera</taxon>
        <taxon>Nematocera</taxon>
        <taxon>Psychodoidea</taxon>
        <taxon>Psychodidae</taxon>
        <taxon>Phlebotomus</taxon>
        <taxon>Phlebotomus</taxon>
    </lineage>
</organism>
<dbReference type="AlphaFoldDB" id="A0A1B0D809"/>
<dbReference type="FunFam" id="3.10.20.90:FF:000031">
    <property type="entry name" value="Partitioning defective 6 homolog alpha"/>
    <property type="match status" value="1"/>
</dbReference>
<dbReference type="InterPro" id="IPR000270">
    <property type="entry name" value="PB1_dom"/>
</dbReference>
<dbReference type="EMBL" id="AJVK01027191">
    <property type="status" value="NOT_ANNOTATED_CDS"/>
    <property type="molecule type" value="Genomic_DNA"/>
</dbReference>
<dbReference type="PROSITE" id="PS51745">
    <property type="entry name" value="PB1"/>
    <property type="match status" value="1"/>
</dbReference>
<evidence type="ECO:0000313" key="2">
    <source>
        <dbReference type="Proteomes" id="UP000092462"/>
    </source>
</evidence>
<reference evidence="1" key="1">
    <citation type="submission" date="2022-08" db="UniProtKB">
        <authorList>
            <consortium name="EnsemblMetazoa"/>
        </authorList>
    </citation>
    <scope>IDENTIFICATION</scope>
    <source>
        <strain evidence="1">Israel</strain>
    </source>
</reference>
<dbReference type="PANTHER" id="PTHR14102">
    <property type="entry name" value="PAR-6-RELATED"/>
    <property type="match status" value="1"/>
</dbReference>
<dbReference type="SUPFAM" id="SSF54277">
    <property type="entry name" value="CAD &amp; PB1 domains"/>
    <property type="match status" value="1"/>
</dbReference>
<dbReference type="InterPro" id="IPR051741">
    <property type="entry name" value="PAR6_homolog"/>
</dbReference>